<dbReference type="AlphaFoldDB" id="A0ABD6E618"/>
<accession>A0ABD6E618</accession>
<dbReference type="Gene3D" id="3.30.160.60">
    <property type="entry name" value="Classic Zinc Finger"/>
    <property type="match status" value="3"/>
</dbReference>
<sequence>MLESAQFGNFAPPQMCPVQMQMVIPNEETPTTGSFSNCSDCFFTGSPFFPPQSFDEYCTDSSLDASAHPTAPTVYFPDNACGNSYLIPTEHYQTNFVKEQSDRICTNVIGVEPIQSQFQYVDVPQRCVMNAGGAFDPSCSSTTSSSSPFSICSDKDDVSIVAILPPSLQNKVFFPPSALQPKSLKNRRRNSASLSERRIHYCDHPGCSKVYTKSSHLKAHQRVHTGERPYNCLWPRCTCQFARSDELTRHLRKHTGAKPFRCTSCLRSFARSDHLRLHMKRHLPKAGLEIPNESMCQQIYSC</sequence>
<dbReference type="SUPFAM" id="SSF57667">
    <property type="entry name" value="beta-beta-alpha zinc fingers"/>
    <property type="match status" value="2"/>
</dbReference>
<evidence type="ECO:0000313" key="7">
    <source>
        <dbReference type="EMBL" id="MFH4974991.1"/>
    </source>
</evidence>
<dbReference type="PROSITE" id="PS50157">
    <property type="entry name" value="ZINC_FINGER_C2H2_2"/>
    <property type="match status" value="3"/>
</dbReference>
<dbReference type="InterPro" id="IPR013087">
    <property type="entry name" value="Znf_C2H2_type"/>
</dbReference>
<dbReference type="PANTHER" id="PTHR23235:SF120">
    <property type="entry name" value="KRUPPEL-LIKE FACTOR 15"/>
    <property type="match status" value="1"/>
</dbReference>
<evidence type="ECO:0000256" key="3">
    <source>
        <dbReference type="ARBA" id="ARBA00022771"/>
    </source>
</evidence>
<name>A0ABD6E618_9BILA</name>
<dbReference type="FunFam" id="3.30.160.60:FF:001049">
    <property type="entry name" value="zinc finger protein 319"/>
    <property type="match status" value="1"/>
</dbReference>
<feature type="domain" description="C2H2-type" evidence="6">
    <location>
        <begin position="230"/>
        <end position="259"/>
    </location>
</feature>
<keyword evidence="3 5" id="KW-0863">Zinc-finger</keyword>
<dbReference type="InterPro" id="IPR036236">
    <property type="entry name" value="Znf_C2H2_sf"/>
</dbReference>
<protein>
    <recommendedName>
        <fullName evidence="6">C2H2-type domain-containing protein</fullName>
    </recommendedName>
</protein>
<gene>
    <name evidence="7" type="ORF">AB6A40_001700</name>
</gene>
<keyword evidence="2" id="KW-0677">Repeat</keyword>
<keyword evidence="1" id="KW-0479">Metal-binding</keyword>
<dbReference type="PROSITE" id="PS00028">
    <property type="entry name" value="ZINC_FINGER_C2H2_1"/>
    <property type="match status" value="3"/>
</dbReference>
<feature type="domain" description="C2H2-type" evidence="6">
    <location>
        <begin position="260"/>
        <end position="287"/>
    </location>
</feature>
<dbReference type="Pfam" id="PF00096">
    <property type="entry name" value="zf-C2H2"/>
    <property type="match status" value="2"/>
</dbReference>
<evidence type="ECO:0000256" key="2">
    <source>
        <dbReference type="ARBA" id="ARBA00022737"/>
    </source>
</evidence>
<evidence type="ECO:0000256" key="5">
    <source>
        <dbReference type="PROSITE-ProRule" id="PRU00042"/>
    </source>
</evidence>
<evidence type="ECO:0000256" key="1">
    <source>
        <dbReference type="ARBA" id="ARBA00022723"/>
    </source>
</evidence>
<feature type="domain" description="C2H2-type" evidence="6">
    <location>
        <begin position="200"/>
        <end position="229"/>
    </location>
</feature>
<evidence type="ECO:0000259" key="6">
    <source>
        <dbReference type="PROSITE" id="PS50157"/>
    </source>
</evidence>
<dbReference type="Proteomes" id="UP001608902">
    <property type="component" value="Unassembled WGS sequence"/>
</dbReference>
<dbReference type="GO" id="GO:0008270">
    <property type="term" value="F:zinc ion binding"/>
    <property type="evidence" value="ECO:0007669"/>
    <property type="project" value="UniProtKB-KW"/>
</dbReference>
<keyword evidence="8" id="KW-1185">Reference proteome</keyword>
<organism evidence="7 8">
    <name type="scientific">Gnathostoma spinigerum</name>
    <dbReference type="NCBI Taxonomy" id="75299"/>
    <lineage>
        <taxon>Eukaryota</taxon>
        <taxon>Metazoa</taxon>
        <taxon>Ecdysozoa</taxon>
        <taxon>Nematoda</taxon>
        <taxon>Chromadorea</taxon>
        <taxon>Rhabditida</taxon>
        <taxon>Spirurina</taxon>
        <taxon>Gnathostomatomorpha</taxon>
        <taxon>Gnathostomatoidea</taxon>
        <taxon>Gnathostomatidae</taxon>
        <taxon>Gnathostoma</taxon>
    </lineage>
</organism>
<evidence type="ECO:0000313" key="8">
    <source>
        <dbReference type="Proteomes" id="UP001608902"/>
    </source>
</evidence>
<dbReference type="FunFam" id="3.30.160.60:FF:000021">
    <property type="entry name" value="Basic krueppel-like factor 3"/>
    <property type="match status" value="1"/>
</dbReference>
<dbReference type="EMBL" id="JBGFUD010000664">
    <property type="protein sequence ID" value="MFH4974991.1"/>
    <property type="molecule type" value="Genomic_DNA"/>
</dbReference>
<proteinExistence type="predicted"/>
<evidence type="ECO:0000256" key="4">
    <source>
        <dbReference type="ARBA" id="ARBA00022833"/>
    </source>
</evidence>
<keyword evidence="4" id="KW-0862">Zinc</keyword>
<dbReference type="SMART" id="SM00355">
    <property type="entry name" value="ZnF_C2H2"/>
    <property type="match status" value="3"/>
</dbReference>
<dbReference type="PANTHER" id="PTHR23235">
    <property type="entry name" value="KRUEPPEL-LIKE TRANSCRIPTION FACTOR"/>
    <property type="match status" value="1"/>
</dbReference>
<comment type="caution">
    <text evidence="7">The sequence shown here is derived from an EMBL/GenBank/DDBJ whole genome shotgun (WGS) entry which is preliminary data.</text>
</comment>
<reference evidence="7 8" key="1">
    <citation type="submission" date="2024-08" db="EMBL/GenBank/DDBJ databases">
        <title>Gnathostoma spinigerum genome.</title>
        <authorList>
            <person name="Gonzalez-Bertolin B."/>
            <person name="Monzon S."/>
            <person name="Zaballos A."/>
            <person name="Jimenez P."/>
            <person name="Dekumyoy P."/>
            <person name="Varona S."/>
            <person name="Cuesta I."/>
            <person name="Sumanam S."/>
            <person name="Adisakwattana P."/>
            <person name="Gasser R.B."/>
            <person name="Hernandez-Gonzalez A."/>
            <person name="Young N.D."/>
            <person name="Perteguer M.J."/>
        </authorList>
    </citation>
    <scope>NUCLEOTIDE SEQUENCE [LARGE SCALE GENOMIC DNA]</scope>
    <source>
        <strain evidence="7">AL3</strain>
        <tissue evidence="7">Liver</tissue>
    </source>
</reference>
<dbReference type="FunFam" id="3.30.160.60:FF:000072">
    <property type="entry name" value="zinc finger protein 143 isoform X1"/>
    <property type="match status" value="1"/>
</dbReference>